<dbReference type="AlphaFoldDB" id="A0AA39D3G2"/>
<accession>A0AA39D3G2</accession>
<organism evidence="1 2">
    <name type="scientific">Knufia peltigerae</name>
    <dbReference type="NCBI Taxonomy" id="1002370"/>
    <lineage>
        <taxon>Eukaryota</taxon>
        <taxon>Fungi</taxon>
        <taxon>Dikarya</taxon>
        <taxon>Ascomycota</taxon>
        <taxon>Pezizomycotina</taxon>
        <taxon>Eurotiomycetes</taxon>
        <taxon>Chaetothyriomycetidae</taxon>
        <taxon>Chaetothyriales</taxon>
        <taxon>Trichomeriaceae</taxon>
        <taxon>Knufia</taxon>
    </lineage>
</organism>
<gene>
    <name evidence="1" type="ORF">H2204_001328</name>
</gene>
<evidence type="ECO:0000313" key="2">
    <source>
        <dbReference type="Proteomes" id="UP001172681"/>
    </source>
</evidence>
<evidence type="ECO:0000313" key="1">
    <source>
        <dbReference type="EMBL" id="KAJ9644866.1"/>
    </source>
</evidence>
<name>A0AA39D3G2_9EURO</name>
<proteinExistence type="predicted"/>
<keyword evidence="2" id="KW-1185">Reference proteome</keyword>
<dbReference type="Proteomes" id="UP001172681">
    <property type="component" value="Unassembled WGS sequence"/>
</dbReference>
<dbReference type="EMBL" id="JAPDRN010000005">
    <property type="protein sequence ID" value="KAJ9644866.1"/>
    <property type="molecule type" value="Genomic_DNA"/>
</dbReference>
<sequence length="188" mass="21858">MADGRNEARAMRILEVMNDFRTLQIHISSLITRNEAHPPDRHSYYLDGYVVLRQSAAESQAILATHFNPGNIGLQAGQVDESEVTKATMQRIILDACTRRFQAHKIYLRASAAMRWVQMRIQLLRGEKPGPRHVNSLRAIDQRLRQELNDITDEHVVGDLRNADRRKGYWIDEDPTLDRMLSWIRMQR</sequence>
<comment type="caution">
    <text evidence="1">The sequence shown here is derived from an EMBL/GenBank/DDBJ whole genome shotgun (WGS) entry which is preliminary data.</text>
</comment>
<protein>
    <submittedName>
        <fullName evidence="1">Uncharacterized protein</fullName>
    </submittedName>
</protein>
<reference evidence="1" key="1">
    <citation type="submission" date="2022-10" db="EMBL/GenBank/DDBJ databases">
        <title>Culturing micro-colonial fungi from biological soil crusts in the Mojave desert and describing Neophaeococcomyces mojavensis, and introducing the new genera and species Taxawa tesnikishii.</title>
        <authorList>
            <person name="Kurbessoian T."/>
            <person name="Stajich J.E."/>
        </authorList>
    </citation>
    <scope>NUCLEOTIDE SEQUENCE</scope>
    <source>
        <strain evidence="1">TK_35</strain>
    </source>
</reference>